<dbReference type="EMBL" id="HBHW01000316">
    <property type="protein sequence ID" value="CAE0032299.1"/>
    <property type="molecule type" value="Transcribed_RNA"/>
</dbReference>
<gene>
    <name evidence="1" type="ORF">RMAR00112_LOCUS237</name>
    <name evidence="2" type="ORF">RMAR00112_LOCUS238</name>
</gene>
<evidence type="ECO:0000313" key="1">
    <source>
        <dbReference type="EMBL" id="CAE0032299.1"/>
    </source>
</evidence>
<proteinExistence type="predicted"/>
<organism evidence="1">
    <name type="scientific">Rhodosorus marinus</name>
    <dbReference type="NCBI Taxonomy" id="101924"/>
    <lineage>
        <taxon>Eukaryota</taxon>
        <taxon>Rhodophyta</taxon>
        <taxon>Stylonematophyceae</taxon>
        <taxon>Stylonematales</taxon>
        <taxon>Stylonemataceae</taxon>
        <taxon>Rhodosorus</taxon>
    </lineage>
</organism>
<protein>
    <submittedName>
        <fullName evidence="1">Uncharacterized protein</fullName>
    </submittedName>
</protein>
<dbReference type="AlphaFoldDB" id="A0A7S3E5B8"/>
<reference evidence="1" key="1">
    <citation type="submission" date="2021-01" db="EMBL/GenBank/DDBJ databases">
        <authorList>
            <person name="Corre E."/>
            <person name="Pelletier E."/>
            <person name="Niang G."/>
            <person name="Scheremetjew M."/>
            <person name="Finn R."/>
            <person name="Kale V."/>
            <person name="Holt S."/>
            <person name="Cochrane G."/>
            <person name="Meng A."/>
            <person name="Brown T."/>
            <person name="Cohen L."/>
        </authorList>
    </citation>
    <scope>NUCLEOTIDE SEQUENCE</scope>
    <source>
        <strain evidence="1">CCMP 769</strain>
    </source>
</reference>
<evidence type="ECO:0000313" key="2">
    <source>
        <dbReference type="EMBL" id="CAE0032300.1"/>
    </source>
</evidence>
<sequence>MDWQRSQIGFRSVRRVFSFIRTNNLNGFFIAAEKLIRQWLRSTFVSRLVRGLLNKRMINKEINCFLDACDFVCLSVRHFHIEFLLNSQKQFDVIETIKSEVLKSHILRDLVLGYLDL</sequence>
<name>A0A7S3E5B8_9RHOD</name>
<accession>A0A7S3E5B8</accession>
<dbReference type="EMBL" id="HBHW01000317">
    <property type="protein sequence ID" value="CAE0032300.1"/>
    <property type="molecule type" value="Transcribed_RNA"/>
</dbReference>